<feature type="domain" description="Replication-associated protein ORF2/G2P" evidence="2">
    <location>
        <begin position="67"/>
        <end position="173"/>
    </location>
</feature>
<evidence type="ECO:0000256" key="1">
    <source>
        <dbReference type="SAM" id="MobiDB-lite"/>
    </source>
</evidence>
<dbReference type="EMBL" id="CZAJ01000002">
    <property type="protein sequence ID" value="CUO66270.1"/>
    <property type="molecule type" value="Genomic_DNA"/>
</dbReference>
<reference evidence="3 4" key="1">
    <citation type="submission" date="2015-09" db="EMBL/GenBank/DDBJ databases">
        <authorList>
            <consortium name="Pathogen Informatics"/>
        </authorList>
    </citation>
    <scope>NUCLEOTIDE SEQUENCE [LARGE SCALE GENOMIC DNA]</scope>
    <source>
        <strain evidence="3 4">2789STDY5834884</strain>
    </source>
</reference>
<evidence type="ECO:0000259" key="2">
    <source>
        <dbReference type="Pfam" id="PF23343"/>
    </source>
</evidence>
<gene>
    <name evidence="3" type="ORF">ERS852497_00396</name>
</gene>
<dbReference type="RefSeq" id="WP_055272530.1">
    <property type="nucleotide sequence ID" value="NZ_CZAJ01000002.1"/>
</dbReference>
<evidence type="ECO:0000313" key="3">
    <source>
        <dbReference type="EMBL" id="CUO66270.1"/>
    </source>
</evidence>
<evidence type="ECO:0000313" key="4">
    <source>
        <dbReference type="Proteomes" id="UP000095602"/>
    </source>
</evidence>
<accession>A0A174GZK9</accession>
<dbReference type="Proteomes" id="UP000095602">
    <property type="component" value="Unassembled WGS sequence"/>
</dbReference>
<feature type="region of interest" description="Disordered" evidence="1">
    <location>
        <begin position="27"/>
        <end position="46"/>
    </location>
</feature>
<proteinExistence type="predicted"/>
<dbReference type="AlphaFoldDB" id="A0A174GZK9"/>
<protein>
    <recommendedName>
        <fullName evidence="2">Replication-associated protein ORF2/G2P domain-containing protein</fullName>
    </recommendedName>
</protein>
<organism evidence="3 4">
    <name type="scientific">Agathobacter rectalis</name>
    <dbReference type="NCBI Taxonomy" id="39491"/>
    <lineage>
        <taxon>Bacteria</taxon>
        <taxon>Bacillati</taxon>
        <taxon>Bacillota</taxon>
        <taxon>Clostridia</taxon>
        <taxon>Lachnospirales</taxon>
        <taxon>Lachnospiraceae</taxon>
        <taxon>Agathobacter</taxon>
    </lineage>
</organism>
<name>A0A174GZK9_9FIRM</name>
<dbReference type="InterPro" id="IPR056906">
    <property type="entry name" value="ORF2/G2P_dom"/>
</dbReference>
<dbReference type="Pfam" id="PF23343">
    <property type="entry name" value="REP_ORF2-G2P"/>
    <property type="match status" value="1"/>
</dbReference>
<sequence length="284" mass="33322">MAYTQYTFDLGEYTAYEIKFVGRNGAKGEKRAKRQKATPEQMSRQNQWNKEKNLRYVILANFHTGDAWTTLKYPRGTRPDADRMRADWKKFRRLMTTYYKKHGIPFKWVKRMEIGKRGGPHIHLLVNHIDNIDLVIKEMWQKTIEDLWIKGRNYVNIAPFDIDGAEDVAKYLAAEPEKKGIEGQYNLFGEEEQKAFTRVDTSRNLIRPQPEKKKYSHWTVARFFRDGIKPRKGFYVVPDSVKCGVNKITGYSYIYYMEKRLKEGDRSPGDRTGGLADAVFPIDE</sequence>